<protein>
    <recommendedName>
        <fullName evidence="2">F-box domain-containing protein</fullName>
    </recommendedName>
</protein>
<dbReference type="Pfam" id="PF00646">
    <property type="entry name" value="F-box"/>
    <property type="match status" value="1"/>
</dbReference>
<dbReference type="CDD" id="cd22157">
    <property type="entry name" value="F-box_AtFBW1-like"/>
    <property type="match status" value="1"/>
</dbReference>
<name>A0A067KYL5_JATCU</name>
<feature type="region of interest" description="Disordered" evidence="1">
    <location>
        <begin position="1"/>
        <end position="27"/>
    </location>
</feature>
<organism evidence="3 4">
    <name type="scientific">Jatropha curcas</name>
    <name type="common">Barbados nut</name>
    <dbReference type="NCBI Taxonomy" id="180498"/>
    <lineage>
        <taxon>Eukaryota</taxon>
        <taxon>Viridiplantae</taxon>
        <taxon>Streptophyta</taxon>
        <taxon>Embryophyta</taxon>
        <taxon>Tracheophyta</taxon>
        <taxon>Spermatophyta</taxon>
        <taxon>Magnoliopsida</taxon>
        <taxon>eudicotyledons</taxon>
        <taxon>Gunneridae</taxon>
        <taxon>Pentapetalae</taxon>
        <taxon>rosids</taxon>
        <taxon>fabids</taxon>
        <taxon>Malpighiales</taxon>
        <taxon>Euphorbiaceae</taxon>
        <taxon>Crotonoideae</taxon>
        <taxon>Jatropheae</taxon>
        <taxon>Jatropha</taxon>
    </lineage>
</organism>
<proteinExistence type="predicted"/>
<feature type="domain" description="F-box" evidence="2">
    <location>
        <begin position="24"/>
        <end position="70"/>
    </location>
</feature>
<reference evidence="3 4" key="1">
    <citation type="journal article" date="2014" name="PLoS ONE">
        <title>Global Analysis of Gene Expression Profiles in Physic Nut (Jatropha curcas L.) Seedlings Exposed to Salt Stress.</title>
        <authorList>
            <person name="Zhang L."/>
            <person name="Zhang C."/>
            <person name="Wu P."/>
            <person name="Chen Y."/>
            <person name="Li M."/>
            <person name="Jiang H."/>
            <person name="Wu G."/>
        </authorList>
    </citation>
    <scope>NUCLEOTIDE SEQUENCE [LARGE SCALE GENOMIC DNA]</scope>
    <source>
        <strain evidence="4">cv. GZQX0401</strain>
        <tissue evidence="3">Young leaves</tissue>
    </source>
</reference>
<dbReference type="PANTHER" id="PTHR31672">
    <property type="entry name" value="BNACNNG10540D PROTEIN"/>
    <property type="match status" value="1"/>
</dbReference>
<dbReference type="OrthoDB" id="591557at2759"/>
<dbReference type="SUPFAM" id="SSF81383">
    <property type="entry name" value="F-box domain"/>
    <property type="match status" value="1"/>
</dbReference>
<dbReference type="Proteomes" id="UP000027138">
    <property type="component" value="Unassembled WGS sequence"/>
</dbReference>
<dbReference type="AlphaFoldDB" id="A0A067KYL5"/>
<gene>
    <name evidence="3" type="ORF">JCGZ_02076</name>
</gene>
<evidence type="ECO:0000313" key="4">
    <source>
        <dbReference type="Proteomes" id="UP000027138"/>
    </source>
</evidence>
<dbReference type="InterPro" id="IPR001810">
    <property type="entry name" value="F-box_dom"/>
</dbReference>
<dbReference type="PANTHER" id="PTHR31672:SF13">
    <property type="entry name" value="F-BOX PROTEIN CPR30-LIKE"/>
    <property type="match status" value="1"/>
</dbReference>
<dbReference type="InterPro" id="IPR036047">
    <property type="entry name" value="F-box-like_dom_sf"/>
</dbReference>
<dbReference type="SMART" id="SM00256">
    <property type="entry name" value="FBOX"/>
    <property type="match status" value="1"/>
</dbReference>
<dbReference type="PROSITE" id="PS50181">
    <property type="entry name" value="FBOX"/>
    <property type="match status" value="1"/>
</dbReference>
<dbReference type="Gene3D" id="1.20.1280.50">
    <property type="match status" value="1"/>
</dbReference>
<evidence type="ECO:0000313" key="3">
    <source>
        <dbReference type="EMBL" id="KDP40078.1"/>
    </source>
</evidence>
<dbReference type="InterPro" id="IPR017451">
    <property type="entry name" value="F-box-assoc_interact_dom"/>
</dbReference>
<dbReference type="STRING" id="180498.A0A067KYL5"/>
<sequence>MAIAMANNKNQRNQSDEGDGEEGEITLPTLPQEIHREILLRLPVKSLCKFRCVCKSWLSLTSTSEFAKTHINLALQNQNLCSKRRRLIFSHYNLYSVEYESVANDDDSGLVPVKEHDYAFKNIPNDWFEDEDGNVDTESVDTLCTRNWVEIWGSCDGLVCILICISPYEDALFLLNPSTGESKRILDKDTNWPSMFGFGYDSINDDYKVLQIDFGAVVTLYSLKNDSWREMGMFPYYGDIYDSWMFLHGSFHWVVINRKDQKPKYVISAFDIAKETFWEMAAPDIDISCGLVTGILNGCLCVIYSWKGMHDDFWVMREYGVTNSWTRLTISLSYIHMKPLGLAKNGEAVLQVDGRLVQCNLEKNSCKEIVVHGIPVGDKVCAETYIESLISVNGYCGSGNEIQMQS</sequence>
<keyword evidence="4" id="KW-1185">Reference proteome</keyword>
<dbReference type="InterPro" id="IPR006527">
    <property type="entry name" value="F-box-assoc_dom_typ1"/>
</dbReference>
<dbReference type="Pfam" id="PF07734">
    <property type="entry name" value="FBA_1"/>
    <property type="match status" value="1"/>
</dbReference>
<dbReference type="NCBIfam" id="TIGR01640">
    <property type="entry name" value="F_box_assoc_1"/>
    <property type="match status" value="1"/>
</dbReference>
<accession>A0A067KYL5</accession>
<dbReference type="InterPro" id="IPR050796">
    <property type="entry name" value="SCF_F-box_component"/>
</dbReference>
<evidence type="ECO:0000256" key="1">
    <source>
        <dbReference type="SAM" id="MobiDB-lite"/>
    </source>
</evidence>
<evidence type="ECO:0000259" key="2">
    <source>
        <dbReference type="PROSITE" id="PS50181"/>
    </source>
</evidence>
<dbReference type="EMBL" id="KK914334">
    <property type="protein sequence ID" value="KDP40078.1"/>
    <property type="molecule type" value="Genomic_DNA"/>
</dbReference>